<dbReference type="AlphaFoldDB" id="K4LG02"/>
<dbReference type="Proteomes" id="UP000000467">
    <property type="component" value="Chromosome"/>
</dbReference>
<proteinExistence type="predicted"/>
<sequence length="59" mass="6156">MIKTILAVITTEPAIVAGGAPIFVARTPEEQEKLALYLSKVLGGMVHDLGNGVSIVVSH</sequence>
<dbReference type="EMBL" id="CP003732">
    <property type="protein sequence ID" value="AFV11768.1"/>
    <property type="molecule type" value="Genomic_DNA"/>
</dbReference>
<name>K4LG02_THEPS</name>
<dbReference type="HOGENOM" id="CLU_203935_1_0_9"/>
<dbReference type="eggNOG" id="ENOG5033C12">
    <property type="taxonomic scope" value="Bacteria"/>
</dbReference>
<dbReference type="OrthoDB" id="1955035at2"/>
<organism evidence="1 2">
    <name type="scientific">Thermacetogenium phaeum (strain ATCC BAA-254 / DSM 26808 / PB)</name>
    <dbReference type="NCBI Taxonomy" id="1089553"/>
    <lineage>
        <taxon>Bacteria</taxon>
        <taxon>Bacillati</taxon>
        <taxon>Bacillota</taxon>
        <taxon>Clostridia</taxon>
        <taxon>Thermoanaerobacterales</taxon>
        <taxon>Thermoanaerobacteraceae</taxon>
        <taxon>Thermacetogenium</taxon>
    </lineage>
</organism>
<dbReference type="KEGG" id="tpz:Tph_c15630"/>
<dbReference type="Pfam" id="PF21835">
    <property type="entry name" value="YIEGIA_cap"/>
    <property type="match status" value="1"/>
</dbReference>
<accession>K4LG02</accession>
<gene>
    <name evidence="1" type="ordered locus">Tph_c15630</name>
</gene>
<keyword evidence="2" id="KW-1185">Reference proteome</keyword>
<dbReference type="InterPro" id="IPR054055">
    <property type="entry name" value="YpzH"/>
</dbReference>
<protein>
    <submittedName>
        <fullName evidence="1">Uncharacterized protein</fullName>
    </submittedName>
</protein>
<evidence type="ECO:0000313" key="2">
    <source>
        <dbReference type="Proteomes" id="UP000000467"/>
    </source>
</evidence>
<dbReference type="RefSeq" id="WP_015050648.1">
    <property type="nucleotide sequence ID" value="NC_018870.1"/>
</dbReference>
<reference evidence="1 2" key="1">
    <citation type="journal article" date="2012" name="BMC Genomics">
        <title>Genome-guided analysis of physiological and morphological traits of the fermentative acetate oxidizer Thermacetogenium phaeum.</title>
        <authorList>
            <person name="Oehler D."/>
            <person name="Poehlein A."/>
            <person name="Leimbach A."/>
            <person name="Muller N."/>
            <person name="Daniel R."/>
            <person name="Gottschalk G."/>
            <person name="Schink B."/>
        </authorList>
    </citation>
    <scope>NUCLEOTIDE SEQUENCE [LARGE SCALE GENOMIC DNA]</scope>
    <source>
        <strain evidence="2">ATCC BAA-254 / DSM 26808 / PB</strain>
    </source>
</reference>
<dbReference type="STRING" id="1089553.Tph_c15630"/>
<evidence type="ECO:0000313" key="1">
    <source>
        <dbReference type="EMBL" id="AFV11768.1"/>
    </source>
</evidence>